<gene>
    <name evidence="2" type="ORF">PLEPLA_LOCUS45359</name>
</gene>
<evidence type="ECO:0000256" key="1">
    <source>
        <dbReference type="SAM" id="MobiDB-lite"/>
    </source>
</evidence>
<feature type="compositionally biased region" description="Low complexity" evidence="1">
    <location>
        <begin position="52"/>
        <end position="66"/>
    </location>
</feature>
<feature type="region of interest" description="Disordered" evidence="1">
    <location>
        <begin position="28"/>
        <end position="66"/>
    </location>
</feature>
<accession>A0A9N7VXS1</accession>
<dbReference type="Proteomes" id="UP001153269">
    <property type="component" value="Unassembled WGS sequence"/>
</dbReference>
<comment type="caution">
    <text evidence="2">The sequence shown here is derived from an EMBL/GenBank/DDBJ whole genome shotgun (WGS) entry which is preliminary data.</text>
</comment>
<dbReference type="EMBL" id="CADEAL010004347">
    <property type="protein sequence ID" value="CAB1457535.1"/>
    <property type="molecule type" value="Genomic_DNA"/>
</dbReference>
<proteinExistence type="predicted"/>
<sequence length="106" mass="11682">MAVLRPVHFPCVHACKVNQINKRLKFNPMDHPSINTGSRPFECLPSTRNHNSPSQLLGWSPLSSSPLSSPLYPWLHSDNPDGDGLSDRSLAQLPSIVPSPYHSAQC</sequence>
<keyword evidence="3" id="KW-1185">Reference proteome</keyword>
<name>A0A9N7VXS1_PLEPL</name>
<dbReference type="AlphaFoldDB" id="A0A9N7VXS1"/>
<organism evidence="2 3">
    <name type="scientific">Pleuronectes platessa</name>
    <name type="common">European plaice</name>
    <dbReference type="NCBI Taxonomy" id="8262"/>
    <lineage>
        <taxon>Eukaryota</taxon>
        <taxon>Metazoa</taxon>
        <taxon>Chordata</taxon>
        <taxon>Craniata</taxon>
        <taxon>Vertebrata</taxon>
        <taxon>Euteleostomi</taxon>
        <taxon>Actinopterygii</taxon>
        <taxon>Neopterygii</taxon>
        <taxon>Teleostei</taxon>
        <taxon>Neoteleostei</taxon>
        <taxon>Acanthomorphata</taxon>
        <taxon>Carangaria</taxon>
        <taxon>Pleuronectiformes</taxon>
        <taxon>Pleuronectoidei</taxon>
        <taxon>Pleuronectidae</taxon>
        <taxon>Pleuronectes</taxon>
    </lineage>
</organism>
<reference evidence="2" key="1">
    <citation type="submission" date="2020-03" db="EMBL/GenBank/DDBJ databases">
        <authorList>
            <person name="Weist P."/>
        </authorList>
    </citation>
    <scope>NUCLEOTIDE SEQUENCE</scope>
</reference>
<evidence type="ECO:0000313" key="2">
    <source>
        <dbReference type="EMBL" id="CAB1457535.1"/>
    </source>
</evidence>
<evidence type="ECO:0000313" key="3">
    <source>
        <dbReference type="Proteomes" id="UP001153269"/>
    </source>
</evidence>
<protein>
    <submittedName>
        <fullName evidence="2">Uncharacterized protein</fullName>
    </submittedName>
</protein>